<dbReference type="EnsemblPlants" id="ORGLA03G0079900.1">
    <property type="protein sequence ID" value="ORGLA03G0079900.1"/>
    <property type="gene ID" value="ORGLA03G0079900"/>
</dbReference>
<accession>I1P8V3</accession>
<evidence type="ECO:0000256" key="2">
    <source>
        <dbReference type="ARBA" id="ARBA00022771"/>
    </source>
</evidence>
<feature type="region of interest" description="Disordered" evidence="6">
    <location>
        <begin position="344"/>
        <end position="370"/>
    </location>
</feature>
<feature type="compositionally biased region" description="Low complexity" evidence="6">
    <location>
        <begin position="945"/>
        <end position="957"/>
    </location>
</feature>
<keyword evidence="3" id="KW-0862">Zinc</keyword>
<dbReference type="Proteomes" id="UP000007306">
    <property type="component" value="Chromosome 3"/>
</dbReference>
<evidence type="ECO:0000256" key="5">
    <source>
        <dbReference type="ARBA" id="ARBA00023163"/>
    </source>
</evidence>
<dbReference type="AlphaFoldDB" id="I1P8V3"/>
<evidence type="ECO:0000256" key="4">
    <source>
        <dbReference type="ARBA" id="ARBA00023015"/>
    </source>
</evidence>
<dbReference type="STRING" id="4538.I1P8V3"/>
<dbReference type="Gramene" id="ORGLA03G0079900.1">
    <property type="protein sequence ID" value="ORGLA03G0079900.1"/>
    <property type="gene ID" value="ORGLA03G0079900"/>
</dbReference>
<organism evidence="8 9">
    <name type="scientific">Oryza glaberrima</name>
    <name type="common">African rice</name>
    <dbReference type="NCBI Taxonomy" id="4538"/>
    <lineage>
        <taxon>Eukaryota</taxon>
        <taxon>Viridiplantae</taxon>
        <taxon>Streptophyta</taxon>
        <taxon>Embryophyta</taxon>
        <taxon>Tracheophyta</taxon>
        <taxon>Spermatophyta</taxon>
        <taxon>Magnoliopsida</taxon>
        <taxon>Liliopsida</taxon>
        <taxon>Poales</taxon>
        <taxon>Poaceae</taxon>
        <taxon>BOP clade</taxon>
        <taxon>Oryzoideae</taxon>
        <taxon>Oryzeae</taxon>
        <taxon>Oryzinae</taxon>
        <taxon>Oryza</taxon>
    </lineage>
</organism>
<dbReference type="HOGENOM" id="CLU_014257_0_0_1"/>
<name>I1P8V3_ORYGL</name>
<dbReference type="InterPro" id="IPR049914">
    <property type="entry name" value="PHD1-3/5-6"/>
</dbReference>
<reference evidence="8 9" key="2">
    <citation type="submission" date="2018-04" db="EMBL/GenBank/DDBJ databases">
        <title>OglaRS2 (Oryza glaberrima Reference Sequence Version 2).</title>
        <authorList>
            <person name="Zhang J."/>
            <person name="Kudrna D."/>
            <person name="Lee S."/>
            <person name="Talag J."/>
            <person name="Rajasekar S."/>
            <person name="Wing R.A."/>
        </authorList>
    </citation>
    <scope>NUCLEOTIDE SEQUENCE [LARGE SCALE GENOMIC DNA]</scope>
    <source>
        <strain evidence="8 9">cv. IRGC 96717</strain>
    </source>
</reference>
<evidence type="ECO:0000313" key="8">
    <source>
        <dbReference type="EnsemblPlants" id="ORGLA03G0079900.1"/>
    </source>
</evidence>
<dbReference type="PANTHER" id="PTHR33304">
    <property type="match status" value="1"/>
</dbReference>
<dbReference type="GO" id="GO:0140566">
    <property type="term" value="F:histone reader activity"/>
    <property type="evidence" value="ECO:0007669"/>
    <property type="project" value="InterPro"/>
</dbReference>
<sequence length="1060" mass="114373">MAHAARPLGGRARNPSPGPARPPPPFAAADAAAAAGLRDAPRRVARMKDRACATCGDKIDSGNVIRCQCKKSPEHAKHEIHHTNDAMLEAKGFAKPNSSNKYGMHKSSGGTYSKPDARVKIIPAEEITYVRHGKLCGKTVGSDGLQKRQRRRSVTPPPSSRKVSLVTPTVVNQRPTPPVSPAASRISPNRPGTAKNVHSVVTSCISPNLTGKAENGHSLATSGISPNCPGAVKKIHSLATSPISPNWPGAVKKIHSLATSPISPMWPETAGNGHSLVGGYITNSFTTQIASLSQRPSPFCMAVLSQPSGTPLGTDATAPKNLSRSGNREAYVKSCSSRTRTFSSAHAHSTVVPPGTNAEPSAESFCAPGNEKSSPMSCKLGTLQCQGTRTAVAPSVQKKLTMEPALPSPKSVLSEKSNEAYPDTAPRPSSRPNLFDTKCKVGSPQSETIIPPSQSPQSTSHARCVEPPDDFEAVPSTKSHIITEKQTNQEAPINCNVSSGIPVILHTKLHKKHYQPEACWKGKFEVTGELTHICDGLEAHFPFEISAQVYEASKQMPEILKLEARPLSHLWPKTFKMKPPEGQDIGLCFISSLQRPNGSSDHLLKNISSHIGLRTKIGATELLIFSSKLLTQEYQRKCDKFYFWGVFRALHRSYNQTSMSFDATGCKEIERHKNKETGKILETQDKKTEKEKCGEIGNKLDSAVSRERDRINECMRMLTPDPNAAASSSDFTCQSAPRVPAGSDLVLDTPSGFPHDDPPGLTKAHCLLHTGETTEPYIDSSPSLNLGVPPGLSLDIPPGFMKAHHLPHTGETTESHINTSHSHSLSWDTPLGFSLDVPPGFTKAHRLPIVSTAGSETVVSEKKPLIKFTLNVPRVAQTEAIPGFIKLLAVKQEPGLPAICMATEKASTGKEDEIKSKQDEVVTERDESSEERLFPKTRLLSDILSSSASSNANTNASPKPTSKFHDAPDNQIQDRKRDHPESPEPSPADTLKRLRVNGRIALNRVMDRRTLSSQPISREGLVDIQVSGPTVLTREANAVVGNISGDECACFVCSEEFPKG</sequence>
<keyword evidence="2" id="KW-0863">Zinc-finger</keyword>
<feature type="compositionally biased region" description="Low complexity" evidence="6">
    <location>
        <begin position="443"/>
        <end position="460"/>
    </location>
</feature>
<dbReference type="OMA" id="QEAPINC"/>
<dbReference type="GO" id="GO:0034244">
    <property type="term" value="P:negative regulation of transcription elongation by RNA polymerase II"/>
    <property type="evidence" value="ECO:0007669"/>
    <property type="project" value="InterPro"/>
</dbReference>
<dbReference type="PANTHER" id="PTHR33304:SF3">
    <property type="entry name" value="EXPRESSED PROTEIN"/>
    <property type="match status" value="1"/>
</dbReference>
<feature type="domain" description="AIPP2-like SPOC-like" evidence="7">
    <location>
        <begin position="520"/>
        <end position="647"/>
    </location>
</feature>
<feature type="region of interest" description="Disordered" evidence="6">
    <location>
        <begin position="401"/>
        <end position="474"/>
    </location>
</feature>
<protein>
    <recommendedName>
        <fullName evidence="7">AIPP2-like SPOC-like domain-containing protein</fullName>
    </recommendedName>
</protein>
<feature type="compositionally biased region" description="Basic and acidic residues" evidence="6">
    <location>
        <begin position="963"/>
        <end position="982"/>
    </location>
</feature>
<dbReference type="Pfam" id="PF23121">
    <property type="entry name" value="SPOC_AIPP2"/>
    <property type="match status" value="1"/>
</dbReference>
<keyword evidence="9" id="KW-1185">Reference proteome</keyword>
<dbReference type="GO" id="GO:0008270">
    <property type="term" value="F:zinc ion binding"/>
    <property type="evidence" value="ECO:0007669"/>
    <property type="project" value="UniProtKB-KW"/>
</dbReference>
<feature type="region of interest" description="Disordered" evidence="6">
    <location>
        <begin position="904"/>
        <end position="990"/>
    </location>
</feature>
<evidence type="ECO:0000313" key="9">
    <source>
        <dbReference type="Proteomes" id="UP000007306"/>
    </source>
</evidence>
<evidence type="ECO:0000256" key="6">
    <source>
        <dbReference type="SAM" id="MobiDB-lite"/>
    </source>
</evidence>
<evidence type="ECO:0000256" key="1">
    <source>
        <dbReference type="ARBA" id="ARBA00022723"/>
    </source>
</evidence>
<dbReference type="eggNOG" id="ENOG502S3VM">
    <property type="taxonomic scope" value="Eukaryota"/>
</dbReference>
<dbReference type="InterPro" id="IPR056280">
    <property type="entry name" value="AIPP2-like_SPOC"/>
</dbReference>
<feature type="compositionally biased region" description="Pro residues" evidence="6">
    <location>
        <begin position="16"/>
        <end position="26"/>
    </location>
</feature>
<keyword evidence="4" id="KW-0805">Transcription regulation</keyword>
<evidence type="ECO:0000256" key="3">
    <source>
        <dbReference type="ARBA" id="ARBA00022833"/>
    </source>
</evidence>
<feature type="compositionally biased region" description="Basic and acidic residues" evidence="6">
    <location>
        <begin position="907"/>
        <end position="934"/>
    </location>
</feature>
<keyword evidence="5" id="KW-0804">Transcription</keyword>
<keyword evidence="1" id="KW-0479">Metal-binding</keyword>
<reference evidence="8" key="1">
    <citation type="submission" date="2015-06" db="UniProtKB">
        <authorList>
            <consortium name="EnsemblPlants"/>
        </authorList>
    </citation>
    <scope>IDENTIFICATION</scope>
</reference>
<feature type="region of interest" description="Disordered" evidence="6">
    <location>
        <begin position="1"/>
        <end position="34"/>
    </location>
</feature>
<proteinExistence type="predicted"/>
<feature type="region of interest" description="Disordered" evidence="6">
    <location>
        <begin position="138"/>
        <end position="195"/>
    </location>
</feature>
<evidence type="ECO:0000259" key="7">
    <source>
        <dbReference type="Pfam" id="PF23121"/>
    </source>
</evidence>